<keyword evidence="1" id="KW-1133">Transmembrane helix</keyword>
<reference evidence="2" key="1">
    <citation type="submission" date="2020-10" db="EMBL/GenBank/DDBJ databases">
        <authorList>
            <person name="Gilroy R."/>
        </authorList>
    </citation>
    <scope>NUCLEOTIDE SEQUENCE</scope>
    <source>
        <strain evidence="2">ChiHjej12B11-29160</strain>
    </source>
</reference>
<protein>
    <submittedName>
        <fullName evidence="2">Uncharacterized protein</fullName>
    </submittedName>
</protein>
<comment type="caution">
    <text evidence="2">The sequence shown here is derived from an EMBL/GenBank/DDBJ whole genome shotgun (WGS) entry which is preliminary data.</text>
</comment>
<sequence length="63" mass="6878">MVPMILKGACRVLCVALIVLEILDMIRAARDERISFGLSAACIVGDGIIMYLGTQLLWSPPFL</sequence>
<keyword evidence="1" id="KW-0472">Membrane</keyword>
<gene>
    <name evidence="2" type="ORF">IAD17_05290</name>
</gene>
<feature type="transmembrane region" description="Helical" evidence="1">
    <location>
        <begin position="6"/>
        <end position="23"/>
    </location>
</feature>
<feature type="transmembrane region" description="Helical" evidence="1">
    <location>
        <begin position="35"/>
        <end position="58"/>
    </location>
</feature>
<accession>A0A9D1HX35</accession>
<name>A0A9D1HX35_9ACTN</name>
<reference evidence="2" key="2">
    <citation type="journal article" date="2021" name="PeerJ">
        <title>Extensive microbial diversity within the chicken gut microbiome revealed by metagenomics and culture.</title>
        <authorList>
            <person name="Gilroy R."/>
            <person name="Ravi A."/>
            <person name="Getino M."/>
            <person name="Pursley I."/>
            <person name="Horton D.L."/>
            <person name="Alikhan N.F."/>
            <person name="Baker D."/>
            <person name="Gharbi K."/>
            <person name="Hall N."/>
            <person name="Watson M."/>
            <person name="Adriaenssens E.M."/>
            <person name="Foster-Nyarko E."/>
            <person name="Jarju S."/>
            <person name="Secka A."/>
            <person name="Antonio M."/>
            <person name="Oren A."/>
            <person name="Chaudhuri R.R."/>
            <person name="La Ragione R."/>
            <person name="Hildebrand F."/>
            <person name="Pallen M.J."/>
        </authorList>
    </citation>
    <scope>NUCLEOTIDE SEQUENCE</scope>
    <source>
        <strain evidence="2">ChiHjej12B11-29160</strain>
    </source>
</reference>
<dbReference type="Proteomes" id="UP000824078">
    <property type="component" value="Unassembled WGS sequence"/>
</dbReference>
<keyword evidence="1" id="KW-0812">Transmembrane</keyword>
<proteinExistence type="predicted"/>
<dbReference type="EMBL" id="DVMQ01000016">
    <property type="protein sequence ID" value="HIU24316.1"/>
    <property type="molecule type" value="Genomic_DNA"/>
</dbReference>
<dbReference type="AlphaFoldDB" id="A0A9D1HX35"/>
<organism evidence="2 3">
    <name type="scientific">Candidatus Coprovicinus avistercoris</name>
    <dbReference type="NCBI Taxonomy" id="2840754"/>
    <lineage>
        <taxon>Bacteria</taxon>
        <taxon>Bacillati</taxon>
        <taxon>Actinomycetota</taxon>
        <taxon>Coriobacteriia</taxon>
        <taxon>Coriobacteriales</taxon>
        <taxon>Coriobacteriaceae</taxon>
        <taxon>Coriobacteriaceae incertae sedis</taxon>
        <taxon>Candidatus Coprovicinus</taxon>
    </lineage>
</organism>
<evidence type="ECO:0000313" key="2">
    <source>
        <dbReference type="EMBL" id="HIU24316.1"/>
    </source>
</evidence>
<evidence type="ECO:0000256" key="1">
    <source>
        <dbReference type="SAM" id="Phobius"/>
    </source>
</evidence>
<evidence type="ECO:0000313" key="3">
    <source>
        <dbReference type="Proteomes" id="UP000824078"/>
    </source>
</evidence>